<dbReference type="Proteomes" id="UP001217838">
    <property type="component" value="Unassembled WGS sequence"/>
</dbReference>
<evidence type="ECO:0000313" key="2">
    <source>
        <dbReference type="Proteomes" id="UP001217838"/>
    </source>
</evidence>
<reference evidence="1 2" key="1">
    <citation type="submission" date="2022-11" db="EMBL/GenBank/DDBJ databases">
        <title>Minimal conservation of predation-associated metabolite biosynthetic gene clusters underscores biosynthetic potential of Myxococcota including descriptions for ten novel species: Archangium lansinium sp. nov., Myxococcus landrumus sp. nov., Nannocystis bai.</title>
        <authorList>
            <person name="Ahearne A."/>
            <person name="Stevens C."/>
            <person name="Dowd S."/>
        </authorList>
    </citation>
    <scope>NUCLEOTIDE SEQUENCE [LARGE SCALE GENOMIC DNA]</scope>
    <source>
        <strain evidence="1 2">NCELM</strain>
    </source>
</reference>
<proteinExistence type="predicted"/>
<protein>
    <submittedName>
        <fullName evidence="1">Uncharacterized protein</fullName>
    </submittedName>
</protein>
<dbReference type="RefSeq" id="WP_271999348.1">
    <property type="nucleotide sequence ID" value="NZ_JAQNDN010000010.1"/>
</dbReference>
<name>A0ABT5B7U8_9BACT</name>
<dbReference type="EMBL" id="JAQNDN010000010">
    <property type="protein sequence ID" value="MDC0669548.1"/>
    <property type="molecule type" value="Genomic_DNA"/>
</dbReference>
<accession>A0ABT5B7U8</accession>
<keyword evidence="2" id="KW-1185">Reference proteome</keyword>
<sequence>MSDDLGVDAIIKPYPDSFFSLGWRFEPDPDRPAQPSPPSLADLLAILKITMQHELLIPTHVEDRGRRISLPADSAEAFIDGLAALLHAGELGPYLDDIAGHGLVERPDGTRVRQDNLIFLQDLRLSERIYSVVTRKSLWTPIALDRSFGFEWQVELADRNGPRLERCLRDIHAALGLAVEPAPHELDREQPIWIRDFKLYTSTEILRHEFATNPPPGLASIDRFIAPGA</sequence>
<organism evidence="1 2">
    <name type="scientific">Nannocystis radixulma</name>
    <dbReference type="NCBI Taxonomy" id="2995305"/>
    <lineage>
        <taxon>Bacteria</taxon>
        <taxon>Pseudomonadati</taxon>
        <taxon>Myxococcota</taxon>
        <taxon>Polyangia</taxon>
        <taxon>Nannocystales</taxon>
        <taxon>Nannocystaceae</taxon>
        <taxon>Nannocystis</taxon>
    </lineage>
</organism>
<evidence type="ECO:0000313" key="1">
    <source>
        <dbReference type="EMBL" id="MDC0669548.1"/>
    </source>
</evidence>
<gene>
    <name evidence="1" type="ORF">POL58_17475</name>
</gene>
<comment type="caution">
    <text evidence="1">The sequence shown here is derived from an EMBL/GenBank/DDBJ whole genome shotgun (WGS) entry which is preliminary data.</text>
</comment>